<evidence type="ECO:0000259" key="8">
    <source>
        <dbReference type="PROSITE" id="PS00624"/>
    </source>
</evidence>
<dbReference type="SUPFAM" id="SSF54373">
    <property type="entry name" value="FAD-linked reductases, C-terminal domain"/>
    <property type="match status" value="1"/>
</dbReference>
<dbReference type="Gene3D" id="3.30.410.40">
    <property type="match status" value="1"/>
</dbReference>
<evidence type="ECO:0000256" key="5">
    <source>
        <dbReference type="PIRSR" id="PIRSR000137-2"/>
    </source>
</evidence>
<feature type="binding site" evidence="5">
    <location>
        <position position="217"/>
    </location>
    <ligand>
        <name>FAD</name>
        <dbReference type="ChEBI" id="CHEBI:57692"/>
    </ligand>
</feature>
<evidence type="ECO:0000313" key="10">
    <source>
        <dbReference type="Proteomes" id="UP000463700"/>
    </source>
</evidence>
<dbReference type="GO" id="GO:0016020">
    <property type="term" value="C:membrane"/>
    <property type="evidence" value="ECO:0007669"/>
    <property type="project" value="TreeGrafter"/>
</dbReference>
<comment type="cofactor">
    <cofactor evidence="1 5">
        <name>FAD</name>
        <dbReference type="ChEBI" id="CHEBI:57692"/>
    </cofactor>
</comment>
<dbReference type="Pfam" id="PF05199">
    <property type="entry name" value="GMC_oxred_C"/>
    <property type="match status" value="1"/>
</dbReference>
<dbReference type="PROSITE" id="PS00624">
    <property type="entry name" value="GMC_OXRED_2"/>
    <property type="match status" value="1"/>
</dbReference>
<dbReference type="GO" id="GO:0019285">
    <property type="term" value="P:glycine betaine biosynthetic process from choline"/>
    <property type="evidence" value="ECO:0007669"/>
    <property type="project" value="TreeGrafter"/>
</dbReference>
<keyword evidence="3 6" id="KW-0285">Flavoprotein</keyword>
<dbReference type="InterPro" id="IPR000172">
    <property type="entry name" value="GMC_OxRdtase_N"/>
</dbReference>
<dbReference type="InterPro" id="IPR007867">
    <property type="entry name" value="GMC_OxRtase_C"/>
</dbReference>
<accession>A0A6N6W1V8</accession>
<feature type="domain" description="Glucose-methanol-choline oxidoreductase N-terminal" evidence="8">
    <location>
        <begin position="252"/>
        <end position="266"/>
    </location>
</feature>
<keyword evidence="4 5" id="KW-0274">FAD</keyword>
<dbReference type="RefSeq" id="WP_154566711.1">
    <property type="nucleotide sequence ID" value="NZ_VOSW01000117.1"/>
</dbReference>
<keyword evidence="9" id="KW-0560">Oxidoreductase</keyword>
<dbReference type="OrthoDB" id="9785276at2"/>
<feature type="domain" description="Glucose-methanol-choline oxidoreductase N-terminal" evidence="7">
    <location>
        <begin position="80"/>
        <end position="103"/>
    </location>
</feature>
<organism evidence="9 10">
    <name type="scientific">Paraburkholderia madseniana</name>
    <dbReference type="NCBI Taxonomy" id="2599607"/>
    <lineage>
        <taxon>Bacteria</taxon>
        <taxon>Pseudomonadati</taxon>
        <taxon>Pseudomonadota</taxon>
        <taxon>Betaproteobacteria</taxon>
        <taxon>Burkholderiales</taxon>
        <taxon>Burkholderiaceae</taxon>
        <taxon>Paraburkholderia</taxon>
    </lineage>
</organism>
<evidence type="ECO:0000259" key="7">
    <source>
        <dbReference type="PROSITE" id="PS00623"/>
    </source>
</evidence>
<comment type="caution">
    <text evidence="9">The sequence shown here is derived from an EMBL/GenBank/DDBJ whole genome shotgun (WGS) entry which is preliminary data.</text>
</comment>
<dbReference type="Proteomes" id="UP000463700">
    <property type="component" value="Unassembled WGS sequence"/>
</dbReference>
<evidence type="ECO:0000313" key="9">
    <source>
        <dbReference type="EMBL" id="KAE8754637.1"/>
    </source>
</evidence>
<evidence type="ECO:0000256" key="1">
    <source>
        <dbReference type="ARBA" id="ARBA00001974"/>
    </source>
</evidence>
<dbReference type="AlphaFoldDB" id="A0A6N6W1V8"/>
<dbReference type="GO" id="GO:0050660">
    <property type="term" value="F:flavin adenine dinucleotide binding"/>
    <property type="evidence" value="ECO:0007669"/>
    <property type="project" value="InterPro"/>
</dbReference>
<dbReference type="NCBIfam" id="NF002550">
    <property type="entry name" value="PRK02106.1"/>
    <property type="match status" value="1"/>
</dbReference>
<evidence type="ECO:0000256" key="6">
    <source>
        <dbReference type="RuleBase" id="RU003968"/>
    </source>
</evidence>
<dbReference type="InterPro" id="IPR012132">
    <property type="entry name" value="GMC_OxRdtase"/>
</dbReference>
<dbReference type="Gene3D" id="3.50.50.60">
    <property type="entry name" value="FAD/NAD(P)-binding domain"/>
    <property type="match status" value="1"/>
</dbReference>
<dbReference type="EC" id="1.1.99.1" evidence="9"/>
<dbReference type="GO" id="GO:0008812">
    <property type="term" value="F:choline dehydrogenase activity"/>
    <property type="evidence" value="ECO:0007669"/>
    <property type="project" value="UniProtKB-EC"/>
</dbReference>
<gene>
    <name evidence="9" type="ORF">FSO04_38635</name>
</gene>
<evidence type="ECO:0000256" key="2">
    <source>
        <dbReference type="ARBA" id="ARBA00010790"/>
    </source>
</evidence>
<dbReference type="InterPro" id="IPR036188">
    <property type="entry name" value="FAD/NAD-bd_sf"/>
</dbReference>
<dbReference type="Pfam" id="PF00732">
    <property type="entry name" value="GMC_oxred_N"/>
    <property type="match status" value="1"/>
</dbReference>
<sequence length="547" mass="60029">MEYDYIVVGAGAAGCVMASRLSEDASVQVLLIEAGGSDRSLIVDMPAALPFAYASKRLNWHYQAGPEPYLDGRSIDEKRGRGIGGSTTINAMIYNRGNPLDYEGWAADGLGDWSYSHCLPYFRRLESFSGGADDWRGGDGPMRISRCKADHKLHECFMRSGEQLGFAITPDHNGFRQEGLHVAQAYIHEGRRWSAARGYLDAASQRSNLHIATDALVERVLLEGNRATGVQYQRRDERTVARASREVILCAGAFNSPKILMLSGIGDGNELRTHSVDVKIHLPQIGKNLENHPGVNLQYATTRENSLVSQLGPLGQVKLGLDWILFKRGLGTTNFFESGAFLRSSEHFDYPNVQFEFLPLTRLLKNGRLVAIPGFQFWLDLSRPKSRGHVRLRSGDPGAAPDIVFNHLAEADDMRDMIDAIRLARRIIKQSAWDAVRGEELAPGAHAQTDGELRAFVRSSTGTSYHPSGTCRMGVDDNAVVDPRGLVRGVDALRVADASIMPRIVTGNLSACVLMMAEKIADDVRGRTPLAPSAAPWYNSATERAAP</sequence>
<protein>
    <submittedName>
        <fullName evidence="9">Choline dehydrogenase</fullName>
        <ecNumber evidence="9">1.1.99.1</ecNumber>
    </submittedName>
</protein>
<dbReference type="SUPFAM" id="SSF51905">
    <property type="entry name" value="FAD/NAD(P)-binding domain"/>
    <property type="match status" value="1"/>
</dbReference>
<name>A0A6N6W1V8_9BURK</name>
<evidence type="ECO:0000256" key="4">
    <source>
        <dbReference type="ARBA" id="ARBA00022827"/>
    </source>
</evidence>
<evidence type="ECO:0000256" key="3">
    <source>
        <dbReference type="ARBA" id="ARBA00022630"/>
    </source>
</evidence>
<dbReference type="PANTHER" id="PTHR11552">
    <property type="entry name" value="GLUCOSE-METHANOL-CHOLINE GMC OXIDOREDUCTASE"/>
    <property type="match status" value="1"/>
</dbReference>
<dbReference type="PANTHER" id="PTHR11552:SF147">
    <property type="entry name" value="CHOLINE DEHYDROGENASE, MITOCHONDRIAL"/>
    <property type="match status" value="1"/>
</dbReference>
<reference evidence="9 10" key="1">
    <citation type="journal article" date="2020" name="Int. J. Syst. Evol. Microbiol.">
        <title>Paraburkholderia madseniana sp. nov., a phenolic acid-degrading bacterium isolated from acidic forest soil.</title>
        <authorList>
            <person name="Wilhelm R.C."/>
            <person name="Murphy S.J.L."/>
            <person name="Feriancek N.M."/>
            <person name="Karasz D.C."/>
            <person name="DeRito C.M."/>
            <person name="Newman J.D."/>
            <person name="Buckley D.H."/>
        </authorList>
    </citation>
    <scope>NUCLEOTIDE SEQUENCE [LARGE SCALE GENOMIC DNA]</scope>
    <source>
        <strain evidence="9 10">RP11</strain>
    </source>
</reference>
<dbReference type="PIRSF" id="PIRSF000137">
    <property type="entry name" value="Alcohol_oxidase"/>
    <property type="match status" value="1"/>
</dbReference>
<dbReference type="PROSITE" id="PS00623">
    <property type="entry name" value="GMC_OXRED_1"/>
    <property type="match status" value="1"/>
</dbReference>
<comment type="similarity">
    <text evidence="2 6">Belongs to the GMC oxidoreductase family.</text>
</comment>
<dbReference type="EMBL" id="VOSW01000117">
    <property type="protein sequence ID" value="KAE8754637.1"/>
    <property type="molecule type" value="Genomic_DNA"/>
</dbReference>
<proteinExistence type="inferred from homology"/>